<dbReference type="SUPFAM" id="SSF47576">
    <property type="entry name" value="Calponin-homology domain, CH-domain"/>
    <property type="match status" value="1"/>
</dbReference>
<feature type="compositionally biased region" description="Polar residues" evidence="2">
    <location>
        <begin position="323"/>
        <end position="337"/>
    </location>
</feature>
<dbReference type="InterPro" id="IPR001715">
    <property type="entry name" value="CH_dom"/>
</dbReference>
<feature type="region of interest" description="Disordered" evidence="2">
    <location>
        <begin position="229"/>
        <end position="292"/>
    </location>
</feature>
<dbReference type="EMBL" id="VSWD01000010">
    <property type="protein sequence ID" value="KAK3090558.1"/>
    <property type="molecule type" value="Genomic_DNA"/>
</dbReference>
<feature type="compositionally biased region" description="Low complexity" evidence="2">
    <location>
        <begin position="275"/>
        <end position="286"/>
    </location>
</feature>
<dbReference type="Pfam" id="PF00307">
    <property type="entry name" value="CH"/>
    <property type="match status" value="2"/>
</dbReference>
<dbReference type="PROSITE" id="PS50021">
    <property type="entry name" value="CH"/>
    <property type="match status" value="1"/>
</dbReference>
<evidence type="ECO:0000313" key="4">
    <source>
        <dbReference type="EMBL" id="KAK3090558.1"/>
    </source>
</evidence>
<dbReference type="SMART" id="SM00033">
    <property type="entry name" value="CH"/>
    <property type="match status" value="2"/>
</dbReference>
<feature type="compositionally biased region" description="Low complexity" evidence="2">
    <location>
        <begin position="957"/>
        <end position="966"/>
    </location>
</feature>
<feature type="compositionally biased region" description="Polar residues" evidence="2">
    <location>
        <begin position="687"/>
        <end position="696"/>
    </location>
</feature>
<keyword evidence="1" id="KW-0175">Coiled coil</keyword>
<keyword evidence="5" id="KW-1185">Reference proteome</keyword>
<dbReference type="InterPro" id="IPR036872">
    <property type="entry name" value="CH_dom_sf"/>
</dbReference>
<feature type="coiled-coil region" evidence="1">
    <location>
        <begin position="382"/>
        <end position="515"/>
    </location>
</feature>
<reference evidence="4" key="1">
    <citation type="submission" date="2019-08" db="EMBL/GenBank/DDBJ databases">
        <title>The improved chromosome-level genome for the pearl oyster Pinctada fucata martensii using PacBio sequencing and Hi-C.</title>
        <authorList>
            <person name="Zheng Z."/>
        </authorList>
    </citation>
    <scope>NUCLEOTIDE SEQUENCE</scope>
    <source>
        <strain evidence="4">ZZ-2019</strain>
        <tissue evidence="4">Adductor muscle</tissue>
    </source>
</reference>
<feature type="compositionally biased region" description="Acidic residues" evidence="2">
    <location>
        <begin position="549"/>
        <end position="561"/>
    </location>
</feature>
<dbReference type="Gene3D" id="1.10.418.10">
    <property type="entry name" value="Calponin-like domain"/>
    <property type="match status" value="2"/>
</dbReference>
<organism evidence="4 5">
    <name type="scientific">Pinctada imbricata</name>
    <name type="common">Atlantic pearl-oyster</name>
    <name type="synonym">Pinctada martensii</name>
    <dbReference type="NCBI Taxonomy" id="66713"/>
    <lineage>
        <taxon>Eukaryota</taxon>
        <taxon>Metazoa</taxon>
        <taxon>Spiralia</taxon>
        <taxon>Lophotrochozoa</taxon>
        <taxon>Mollusca</taxon>
        <taxon>Bivalvia</taxon>
        <taxon>Autobranchia</taxon>
        <taxon>Pteriomorphia</taxon>
        <taxon>Pterioida</taxon>
        <taxon>Pterioidea</taxon>
        <taxon>Pteriidae</taxon>
        <taxon>Pinctada</taxon>
    </lineage>
</organism>
<evidence type="ECO:0000313" key="5">
    <source>
        <dbReference type="Proteomes" id="UP001186944"/>
    </source>
</evidence>
<evidence type="ECO:0000256" key="1">
    <source>
        <dbReference type="SAM" id="Coils"/>
    </source>
</evidence>
<accession>A0AA88XRV2</accession>
<feature type="region of interest" description="Disordered" evidence="2">
    <location>
        <begin position="870"/>
        <end position="966"/>
    </location>
</feature>
<evidence type="ECO:0000259" key="3">
    <source>
        <dbReference type="PROSITE" id="PS50021"/>
    </source>
</evidence>
<comment type="caution">
    <text evidence="4">The sequence shown here is derived from an EMBL/GenBank/DDBJ whole genome shotgun (WGS) entry which is preliminary data.</text>
</comment>
<name>A0AA88XRV2_PINIB</name>
<feature type="compositionally biased region" description="Polar residues" evidence="2">
    <location>
        <begin position="570"/>
        <end position="579"/>
    </location>
</feature>
<feature type="domain" description="Calponin-homology (CH)" evidence="3">
    <location>
        <begin position="4"/>
        <end position="107"/>
    </location>
</feature>
<dbReference type="AlphaFoldDB" id="A0AA88XRV2"/>
<feature type="compositionally biased region" description="Low complexity" evidence="2">
    <location>
        <begin position="892"/>
        <end position="904"/>
    </location>
</feature>
<evidence type="ECO:0000256" key="2">
    <source>
        <dbReference type="SAM" id="MobiDB-lite"/>
    </source>
</evidence>
<feature type="region of interest" description="Disordered" evidence="2">
    <location>
        <begin position="549"/>
        <end position="703"/>
    </location>
</feature>
<feature type="compositionally biased region" description="Polar residues" evidence="2">
    <location>
        <begin position="626"/>
        <end position="643"/>
    </location>
</feature>
<proteinExistence type="predicted"/>
<gene>
    <name evidence="4" type="ORF">FSP39_012682</name>
</gene>
<dbReference type="Proteomes" id="UP001186944">
    <property type="component" value="Unassembled WGS sequence"/>
</dbReference>
<feature type="region of interest" description="Disordered" evidence="2">
    <location>
        <begin position="312"/>
        <end position="377"/>
    </location>
</feature>
<feature type="compositionally biased region" description="Polar residues" evidence="2">
    <location>
        <begin position="603"/>
        <end position="618"/>
    </location>
</feature>
<protein>
    <recommendedName>
        <fullName evidence="3">Calponin-homology (CH) domain-containing protein</fullName>
    </recommendedName>
</protein>
<sequence length="1038" mass="116636">MYIFSYNQVYLNWANTLLQEVDVVVEGITCLQEGKVICQLIDLLQHESDLLKKAQESESQSAEHYIQTAIAHMKRHGIRVRFTAQDILDGDVKSMLDVLWLIILNYGIHSIGRSAVERSVGVGKKLLLDWCQKELSADFDPRNTLSYNLCTGDWLLKLLKLYTDVQTLPEERGDQYRTLLQATEEQLGIKQNILNPADIVEGTVDEHTLMIYVSLLKRKVGGEEQLDISEDSLDRVSPKPPIASPASPSLERRRSSPSRLHSSVEADDNSEDWFSSSNGSIKSGSGDPPVSQEGESLLIQTITERVSQHIAVERDDEDDEESNVSVLSGSISQTSAPSKREVIDIDLSSQPQEKNLKELPQGKEEEQTNSEPDEDSTLKQALATAITENDILQAKLKNANSEIEEKMSKTNDVLNDCRTHLAKSQAENMELRTQLEKEKTRNDSIEARIRELDKQLATSKSQNDELERQLENMTTLLQGASKKDVPTIQSMAEERDNYKGVLANTQRENTQLKEKRRNQMFAEISRLQKQGQLTKVTGIISRYIDQGLYDDTDGEEDEEEPINGLKKSSHTTTVSSRGNSFYLAPNESYTVPRARVEQPPVPQVTSTPYRSRSESLGQNRRIYDDSFSTPSRVTPSRSASLNMSGIKPMSPSPASSHQRAASYDFEKSSPAASIGGHEIYPHRRSNSFRSNFTPTYDVNDDDNMDDLEVQKYLSKQPAGKLEYENDEDYNQQVPRKEFHRTKSPNVTKSPMGRGLSFSDLSSENKAKKQLLYSPYLMNKGPSNGLTNRSYLNHSPYDNTKETVDCIIESPIDNRYKDDYQKFSSQRVEYGAPSPDNDKSFLKALEHAVQQESNSIQKIYDELNLDYVPTRESRNTSTSYSSTLPRGRKKSKSPSPSRSSSGLKGILKNTKSETNLNIKEGRTTPVHRSTYSHSASPARTPTQELNSYGSRFGTTDFSSGKSGSSVGKSLYTTPIKRSASLRAPRDMYDDSLGTKSTSLRYKHQPFGEPPSLSDAERRYADLLVAKYTKQHGFGRTVML</sequence>
<feature type="compositionally biased region" description="Basic and acidic residues" evidence="2">
    <location>
        <begin position="354"/>
        <end position="366"/>
    </location>
</feature>
<feature type="region of interest" description="Disordered" evidence="2">
    <location>
        <begin position="730"/>
        <end position="761"/>
    </location>
</feature>
<dbReference type="CDD" id="cd00014">
    <property type="entry name" value="CH_SF"/>
    <property type="match status" value="1"/>
</dbReference>
<feature type="compositionally biased region" description="Polar residues" evidence="2">
    <location>
        <begin position="925"/>
        <end position="956"/>
    </location>
</feature>